<evidence type="ECO:0000313" key="2">
    <source>
        <dbReference type="EMBL" id="SUZ99146.1"/>
    </source>
</evidence>
<reference evidence="2" key="1">
    <citation type="submission" date="2018-05" db="EMBL/GenBank/DDBJ databases">
        <authorList>
            <person name="Lanie J.A."/>
            <person name="Ng W.-L."/>
            <person name="Kazmierczak K.M."/>
            <person name="Andrzejewski T.M."/>
            <person name="Davidsen T.M."/>
            <person name="Wayne K.J."/>
            <person name="Tettelin H."/>
            <person name="Glass J.I."/>
            <person name="Rusch D."/>
            <person name="Podicherti R."/>
            <person name="Tsui H.-C.T."/>
            <person name="Winkler M.E."/>
        </authorList>
    </citation>
    <scope>NUCLEOTIDE SEQUENCE</scope>
</reference>
<dbReference type="EMBL" id="UINC01002673">
    <property type="protein sequence ID" value="SUZ99146.1"/>
    <property type="molecule type" value="Genomic_DNA"/>
</dbReference>
<dbReference type="AlphaFoldDB" id="A0A381S4Z4"/>
<evidence type="ECO:0000256" key="1">
    <source>
        <dbReference type="SAM" id="MobiDB-lite"/>
    </source>
</evidence>
<proteinExistence type="predicted"/>
<organism evidence="2">
    <name type="scientific">marine metagenome</name>
    <dbReference type="NCBI Taxonomy" id="408172"/>
    <lineage>
        <taxon>unclassified sequences</taxon>
        <taxon>metagenomes</taxon>
        <taxon>ecological metagenomes</taxon>
    </lineage>
</organism>
<dbReference type="AntiFam" id="ANF00014">
    <property type="entry name" value="tRNA translation"/>
</dbReference>
<accession>A0A381S4Z4</accession>
<gene>
    <name evidence="2" type="ORF">METZ01_LOCUS52000</name>
</gene>
<sequence>MLKVKKSVHPEGFEPSTFWSVARRSIQLSYGCITIKSAGVQGFEPRPPGPEPGVLPLDDTPNNKKCD</sequence>
<protein>
    <submittedName>
        <fullName evidence="2">Uncharacterized protein</fullName>
    </submittedName>
</protein>
<feature type="region of interest" description="Disordered" evidence="1">
    <location>
        <begin position="40"/>
        <end position="67"/>
    </location>
</feature>
<name>A0A381S4Z4_9ZZZZ</name>